<dbReference type="PANTHER" id="PTHR14255">
    <property type="entry name" value="CEREBLON"/>
    <property type="match status" value="1"/>
</dbReference>
<feature type="region of interest" description="Disordered" evidence="5">
    <location>
        <begin position="194"/>
        <end position="336"/>
    </location>
</feature>
<dbReference type="InterPro" id="IPR002781">
    <property type="entry name" value="TM_pro_TauE-like"/>
</dbReference>
<evidence type="ECO:0008006" key="9">
    <source>
        <dbReference type="Google" id="ProtNLM"/>
    </source>
</evidence>
<feature type="transmembrane region" description="Helical" evidence="6">
    <location>
        <begin position="543"/>
        <end position="565"/>
    </location>
</feature>
<proteinExistence type="predicted"/>
<evidence type="ECO:0000256" key="5">
    <source>
        <dbReference type="SAM" id="MobiDB-lite"/>
    </source>
</evidence>
<keyword evidence="2 6" id="KW-0812">Transmembrane</keyword>
<feature type="transmembrane region" description="Helical" evidence="6">
    <location>
        <begin position="64"/>
        <end position="97"/>
    </location>
</feature>
<dbReference type="EMBL" id="GL832957">
    <property type="protein sequence ID" value="EGD78809.1"/>
    <property type="molecule type" value="Genomic_DNA"/>
</dbReference>
<dbReference type="Pfam" id="PF01925">
    <property type="entry name" value="TauE"/>
    <property type="match status" value="2"/>
</dbReference>
<evidence type="ECO:0000256" key="1">
    <source>
        <dbReference type="ARBA" id="ARBA00004141"/>
    </source>
</evidence>
<evidence type="ECO:0000313" key="8">
    <source>
        <dbReference type="Proteomes" id="UP000007799"/>
    </source>
</evidence>
<organism evidence="8">
    <name type="scientific">Salpingoeca rosetta (strain ATCC 50818 / BSB-021)</name>
    <dbReference type="NCBI Taxonomy" id="946362"/>
    <lineage>
        <taxon>Eukaryota</taxon>
        <taxon>Choanoflagellata</taxon>
        <taxon>Craspedida</taxon>
        <taxon>Salpingoecidae</taxon>
        <taxon>Salpingoeca</taxon>
    </lineage>
</organism>
<dbReference type="STRING" id="946362.F2TYY5"/>
<dbReference type="GO" id="GO:0031464">
    <property type="term" value="C:Cul4A-RING E3 ubiquitin ligase complex"/>
    <property type="evidence" value="ECO:0007669"/>
    <property type="project" value="TreeGrafter"/>
</dbReference>
<dbReference type="AlphaFoldDB" id="F2TYY5"/>
<name>F2TYY5_SALR5</name>
<dbReference type="eggNOG" id="ENOG502QWNB">
    <property type="taxonomic scope" value="Eukaryota"/>
</dbReference>
<keyword evidence="4 6" id="KW-0472">Membrane</keyword>
<dbReference type="OrthoDB" id="434519at2759"/>
<accession>F2TYY5</accession>
<feature type="transmembrane region" description="Helical" evidence="6">
    <location>
        <begin position="103"/>
        <end position="125"/>
    </location>
</feature>
<dbReference type="GO" id="GO:0016567">
    <property type="term" value="P:protein ubiquitination"/>
    <property type="evidence" value="ECO:0007669"/>
    <property type="project" value="TreeGrafter"/>
</dbReference>
<protein>
    <recommendedName>
        <fullName evidence="9">Sulfite exporter TauE/SafE</fullName>
    </recommendedName>
</protein>
<evidence type="ECO:0000256" key="2">
    <source>
        <dbReference type="ARBA" id="ARBA00022692"/>
    </source>
</evidence>
<dbReference type="GO" id="GO:0016020">
    <property type="term" value="C:membrane"/>
    <property type="evidence" value="ECO:0007669"/>
    <property type="project" value="UniProtKB-SubCell"/>
</dbReference>
<feature type="compositionally biased region" description="Low complexity" evidence="5">
    <location>
        <begin position="266"/>
        <end position="277"/>
    </location>
</feature>
<feature type="transmembrane region" description="Helical" evidence="6">
    <location>
        <begin position="137"/>
        <end position="159"/>
    </location>
</feature>
<dbReference type="OMA" id="LWQSGKS"/>
<gene>
    <name evidence="7" type="ORF">PTSG_01784</name>
</gene>
<feature type="transmembrane region" description="Helical" evidence="6">
    <location>
        <begin position="488"/>
        <end position="506"/>
    </location>
</feature>
<feature type="compositionally biased region" description="Acidic residues" evidence="5">
    <location>
        <begin position="215"/>
        <end position="241"/>
    </location>
</feature>
<feature type="transmembrane region" description="Helical" evidence="6">
    <location>
        <begin position="365"/>
        <end position="383"/>
    </location>
</feature>
<comment type="subcellular location">
    <subcellularLocation>
        <location evidence="1">Membrane</location>
        <topology evidence="1">Multi-pass membrane protein</topology>
    </subcellularLocation>
</comment>
<dbReference type="GeneID" id="16078359"/>
<feature type="transmembrane region" description="Helical" evidence="6">
    <location>
        <begin position="395"/>
        <end position="415"/>
    </location>
</feature>
<keyword evidence="3 6" id="KW-1133">Transmembrane helix</keyword>
<reference evidence="7" key="1">
    <citation type="submission" date="2009-08" db="EMBL/GenBank/DDBJ databases">
        <title>Annotation of Salpingoeca rosetta.</title>
        <authorList>
            <consortium name="The Broad Institute Genome Sequencing Platform"/>
            <person name="Russ C."/>
            <person name="Cuomo C."/>
            <person name="Burger G."/>
            <person name="Gray M.W."/>
            <person name="Holland P.W.H."/>
            <person name="King N."/>
            <person name="Lang F.B.F."/>
            <person name="Roger A.J."/>
            <person name="Ruiz-Trillo I."/>
            <person name="Young S.K."/>
            <person name="Zeng Q."/>
            <person name="Gargeya S."/>
            <person name="Alvarado L."/>
            <person name="Berlin A."/>
            <person name="Chapman S.B."/>
            <person name="Chen Z."/>
            <person name="Freedman E."/>
            <person name="Gellesch M."/>
            <person name="Goldberg J."/>
            <person name="Griggs A."/>
            <person name="Gujja S."/>
            <person name="Heilman E."/>
            <person name="Heiman D."/>
            <person name="Howarth C."/>
            <person name="Mehta T."/>
            <person name="Neiman D."/>
            <person name="Pearson M."/>
            <person name="Roberts A."/>
            <person name="Saif S."/>
            <person name="Shea T."/>
            <person name="Shenoy N."/>
            <person name="Sisk P."/>
            <person name="Stolte C."/>
            <person name="Sykes S."/>
            <person name="White J."/>
            <person name="Yandava C."/>
            <person name="Haas B."/>
            <person name="Nusbaum C."/>
            <person name="Birren B."/>
        </authorList>
    </citation>
    <scope>NUCLEOTIDE SEQUENCE [LARGE SCALE GENOMIC DNA]</scope>
    <source>
        <strain evidence="7">ATCC 50818</strain>
    </source>
</reference>
<dbReference type="PANTHER" id="PTHR14255:SF3">
    <property type="entry name" value="SULFITE EXPORTER TAUE_SAFE FAMILY PROTEIN 5-RELATED"/>
    <property type="match status" value="1"/>
</dbReference>
<feature type="transmembrane region" description="Helical" evidence="6">
    <location>
        <begin position="447"/>
        <end position="468"/>
    </location>
</feature>
<evidence type="ECO:0000256" key="6">
    <source>
        <dbReference type="SAM" id="Phobius"/>
    </source>
</evidence>
<evidence type="ECO:0000313" key="7">
    <source>
        <dbReference type="EMBL" id="EGD78809.1"/>
    </source>
</evidence>
<dbReference type="InParanoid" id="F2TYY5"/>
<sequence length="589" mass="63610">MHIGTHTHTHTHTHTTKPYEASLHTAAQIPNTSSTQTTPHRITSHHISSHHVTALIKMVLAWQWAVASICVFLCASLAVGAGIGGGALFVGIYMIILGMDAHAAVPLSKATIFGLAIAAYSVNLWKRHPHSQQRPLIDYDTALMLEPMTLLGAIVGVLLNVLFPNWLVLLPLCLLLMVVSYRTIRKGLRLRAKEKGTPHQVLTNRRGSGDSSTHDDDDDDDDDGDDDGGDDDGGDDDDNDTDTSRNNDGNDDAVDQHTDSNGDATSMSRSRSSSSSRNRSHAAVKGPIGDHDGEDDDDDEGRTSTASSKLMSGASHGDEADDGVNGRGRTSKSPSRMERFEISDATLELEAIQRREARTVPWEKLVLLILVWLGYTTITMLLYEANDVIKPCSAGWIVLLLCAIPYVIAITYFAGRMLKRQTVRKRKCNYPFLPGDVMWEGANLNKFPALAFFAGVAAAMMGIGGGMIKSPIMLAMGLQPQVVTTTSSFMIIFTSSATTLQYLILGKLKPQQLGIVMSMGFAGAVVGQRVVNYIIAKYKKQSFLIFLLGGLTIVSGIIIVATSLATESFSKVSFNTDEICGTGNSTSSP</sequence>
<feature type="transmembrane region" description="Helical" evidence="6">
    <location>
        <begin position="165"/>
        <end position="184"/>
    </location>
</feature>
<evidence type="ECO:0000256" key="3">
    <source>
        <dbReference type="ARBA" id="ARBA00022989"/>
    </source>
</evidence>
<dbReference type="RefSeq" id="XP_004997765.1">
    <property type="nucleotide sequence ID" value="XM_004997708.1"/>
</dbReference>
<dbReference type="KEGG" id="sre:PTSG_01784"/>
<keyword evidence="8" id="KW-1185">Reference proteome</keyword>
<dbReference type="Proteomes" id="UP000007799">
    <property type="component" value="Unassembled WGS sequence"/>
</dbReference>
<evidence type="ECO:0000256" key="4">
    <source>
        <dbReference type="ARBA" id="ARBA00023136"/>
    </source>
</evidence>